<organism evidence="5">
    <name type="scientific">Lacrimispora sp. BS-2</name>
    <dbReference type="NCBI Taxonomy" id="3151850"/>
    <lineage>
        <taxon>Bacteria</taxon>
        <taxon>Bacillati</taxon>
        <taxon>Bacillota</taxon>
        <taxon>Clostridia</taxon>
        <taxon>Lachnospirales</taxon>
        <taxon>Lachnospiraceae</taxon>
        <taxon>Lacrimispora</taxon>
    </lineage>
</organism>
<evidence type="ECO:0000256" key="2">
    <source>
        <dbReference type="ARBA" id="ARBA00023125"/>
    </source>
</evidence>
<accession>A0AAU7PSV6</accession>
<protein>
    <submittedName>
        <fullName evidence="5">MarR family transcriptional regulator</fullName>
    </submittedName>
</protein>
<dbReference type="Pfam" id="PF12802">
    <property type="entry name" value="MarR_2"/>
    <property type="match status" value="1"/>
</dbReference>
<dbReference type="GO" id="GO:0003677">
    <property type="term" value="F:DNA binding"/>
    <property type="evidence" value="ECO:0007669"/>
    <property type="project" value="UniProtKB-KW"/>
</dbReference>
<feature type="domain" description="HTH marR-type" evidence="4">
    <location>
        <begin position="1"/>
        <end position="137"/>
    </location>
</feature>
<keyword evidence="3" id="KW-0804">Transcription</keyword>
<dbReference type="InterPro" id="IPR000835">
    <property type="entry name" value="HTH_MarR-typ"/>
</dbReference>
<dbReference type="Gene3D" id="1.10.10.10">
    <property type="entry name" value="Winged helix-like DNA-binding domain superfamily/Winged helix DNA-binding domain"/>
    <property type="match status" value="1"/>
</dbReference>
<dbReference type="PANTHER" id="PTHR42756:SF1">
    <property type="entry name" value="TRANSCRIPTIONAL REPRESSOR OF EMRAB OPERON"/>
    <property type="match status" value="1"/>
</dbReference>
<dbReference type="InterPro" id="IPR036390">
    <property type="entry name" value="WH_DNA-bd_sf"/>
</dbReference>
<keyword evidence="2" id="KW-0238">DNA-binding</keyword>
<reference evidence="5" key="1">
    <citation type="submission" date="2024-06" db="EMBL/GenBank/DDBJ databases">
        <title>Lacrimispora cavernae sp. nov., a novel anaerobe isolated from bat guano pile inside a cave.</title>
        <authorList>
            <person name="Miller S.L."/>
            <person name="Lu N."/>
            <person name="King J."/>
            <person name="Sankaranarayanan K."/>
            <person name="Lawson P.A."/>
        </authorList>
    </citation>
    <scope>NUCLEOTIDE SEQUENCE</scope>
    <source>
        <strain evidence="5">BS-2</strain>
    </source>
</reference>
<dbReference type="PRINTS" id="PR00598">
    <property type="entry name" value="HTHMARR"/>
</dbReference>
<dbReference type="SUPFAM" id="SSF46785">
    <property type="entry name" value="Winged helix' DNA-binding domain"/>
    <property type="match status" value="1"/>
</dbReference>
<dbReference type="EMBL" id="CP157940">
    <property type="protein sequence ID" value="XBS54816.1"/>
    <property type="molecule type" value="Genomic_DNA"/>
</dbReference>
<proteinExistence type="predicted"/>
<gene>
    <name evidence="5" type="ORF">ABFV83_03210</name>
</gene>
<dbReference type="SMART" id="SM00347">
    <property type="entry name" value="HTH_MARR"/>
    <property type="match status" value="1"/>
</dbReference>
<dbReference type="GO" id="GO:0003700">
    <property type="term" value="F:DNA-binding transcription factor activity"/>
    <property type="evidence" value="ECO:0007669"/>
    <property type="project" value="InterPro"/>
</dbReference>
<dbReference type="InterPro" id="IPR036388">
    <property type="entry name" value="WH-like_DNA-bd_sf"/>
</dbReference>
<evidence type="ECO:0000259" key="4">
    <source>
        <dbReference type="PROSITE" id="PS50995"/>
    </source>
</evidence>
<evidence type="ECO:0000256" key="3">
    <source>
        <dbReference type="ARBA" id="ARBA00023163"/>
    </source>
</evidence>
<name>A0AAU7PSV6_9FIRM</name>
<dbReference type="PANTHER" id="PTHR42756">
    <property type="entry name" value="TRANSCRIPTIONAL REGULATOR, MARR"/>
    <property type="match status" value="1"/>
</dbReference>
<dbReference type="RefSeq" id="WP_349947504.1">
    <property type="nucleotide sequence ID" value="NZ_CP157940.1"/>
</dbReference>
<dbReference type="AlphaFoldDB" id="A0AAU7PSV6"/>
<dbReference type="PROSITE" id="PS50995">
    <property type="entry name" value="HTH_MARR_2"/>
    <property type="match status" value="1"/>
</dbReference>
<sequence length="145" mass="16778">MNKRAAMLINGQRVKRLYEKQFEETRMKYQISQSELDILAFLANNPEYDTASDIVEIRMIAKSYVSTSVESLITKGLLERVQDQNDRRVIHLNLTEKTTPIITDIRLGQAQVLKLLFAGMTNDEIELFEKLLERIFDNADAALER</sequence>
<evidence type="ECO:0000313" key="5">
    <source>
        <dbReference type="EMBL" id="XBS54816.1"/>
    </source>
</evidence>
<keyword evidence="1" id="KW-0805">Transcription regulation</keyword>
<evidence type="ECO:0000256" key="1">
    <source>
        <dbReference type="ARBA" id="ARBA00023015"/>
    </source>
</evidence>